<feature type="chain" id="PRO_5040724758" evidence="1">
    <location>
        <begin position="21"/>
        <end position="154"/>
    </location>
</feature>
<proteinExistence type="predicted"/>
<evidence type="ECO:0000256" key="1">
    <source>
        <dbReference type="SAM" id="SignalP"/>
    </source>
</evidence>
<gene>
    <name evidence="2" type="ORF">MO867_03705</name>
</gene>
<protein>
    <submittedName>
        <fullName evidence="2">Copper chaperone PCu(A)C</fullName>
    </submittedName>
</protein>
<dbReference type="AlphaFoldDB" id="A0A9X2EJJ4"/>
<dbReference type="Gene3D" id="2.60.40.1890">
    <property type="entry name" value="PCu(A)C copper chaperone"/>
    <property type="match status" value="1"/>
</dbReference>
<keyword evidence="3" id="KW-1185">Reference proteome</keyword>
<comment type="caution">
    <text evidence="2">The sequence shown here is derived from an EMBL/GenBank/DDBJ whole genome shotgun (WGS) entry which is preliminary data.</text>
</comment>
<dbReference type="InterPro" id="IPR058248">
    <property type="entry name" value="Lxx211020-like"/>
</dbReference>
<dbReference type="InterPro" id="IPR007410">
    <property type="entry name" value="LpqE-like"/>
</dbReference>
<evidence type="ECO:0000313" key="3">
    <source>
        <dbReference type="Proteomes" id="UP001139028"/>
    </source>
</evidence>
<dbReference type="Pfam" id="PF04314">
    <property type="entry name" value="PCuAC"/>
    <property type="match status" value="1"/>
</dbReference>
<dbReference type="EMBL" id="JALBWM010000009">
    <property type="protein sequence ID" value="MCO1333439.1"/>
    <property type="molecule type" value="Genomic_DNA"/>
</dbReference>
<keyword evidence="1" id="KW-0732">Signal</keyword>
<sequence>MNKTLVFTLILLGVAWSTSAQPATIAAQGYARETPPGPPMSAAFVSLHNTGRSEQVLTGIELPGLEGASADLHSTISEGGVNRMRPLQKVVIAAGAHLEMVPGGLHLMINGLRLQAGDQLPLRLLFSDGSSVDILLPIVGLSDDSENHHHHQHG</sequence>
<dbReference type="InterPro" id="IPR036182">
    <property type="entry name" value="PCuAC_sf"/>
</dbReference>
<organism evidence="2 3">
    <name type="scientific">Microbulbifer okhotskensis</name>
    <dbReference type="NCBI Taxonomy" id="2926617"/>
    <lineage>
        <taxon>Bacteria</taxon>
        <taxon>Pseudomonadati</taxon>
        <taxon>Pseudomonadota</taxon>
        <taxon>Gammaproteobacteria</taxon>
        <taxon>Cellvibrionales</taxon>
        <taxon>Microbulbiferaceae</taxon>
        <taxon>Microbulbifer</taxon>
    </lineage>
</organism>
<reference evidence="2" key="1">
    <citation type="journal article" date="2022" name="Arch. Microbiol.">
        <title>Microbulbifer okhotskensis sp. nov., isolated from a deep bottom sediment of the Okhotsk Sea.</title>
        <authorList>
            <person name="Romanenko L."/>
            <person name="Kurilenko V."/>
            <person name="Otstavnykh N."/>
            <person name="Velansky P."/>
            <person name="Isaeva M."/>
            <person name="Mikhailov V."/>
        </authorList>
    </citation>
    <scope>NUCLEOTIDE SEQUENCE</scope>
    <source>
        <strain evidence="2">OS29</strain>
    </source>
</reference>
<dbReference type="PANTHER" id="PTHR36302:SF1">
    <property type="entry name" value="COPPER CHAPERONE PCU(A)C"/>
    <property type="match status" value="1"/>
</dbReference>
<accession>A0A9X2EJJ4</accession>
<dbReference type="RefSeq" id="WP_252464728.1">
    <property type="nucleotide sequence ID" value="NZ_JALBWM010000009.1"/>
</dbReference>
<dbReference type="Proteomes" id="UP001139028">
    <property type="component" value="Unassembled WGS sequence"/>
</dbReference>
<name>A0A9X2EJJ4_9GAMM</name>
<feature type="signal peptide" evidence="1">
    <location>
        <begin position="1"/>
        <end position="20"/>
    </location>
</feature>
<dbReference type="SUPFAM" id="SSF110087">
    <property type="entry name" value="DR1885-like metal-binding protein"/>
    <property type="match status" value="1"/>
</dbReference>
<evidence type="ECO:0000313" key="2">
    <source>
        <dbReference type="EMBL" id="MCO1333439.1"/>
    </source>
</evidence>
<dbReference type="PANTHER" id="PTHR36302">
    <property type="entry name" value="BLR7088 PROTEIN"/>
    <property type="match status" value="1"/>
</dbReference>